<evidence type="ECO:0000256" key="3">
    <source>
        <dbReference type="ARBA" id="ARBA00022989"/>
    </source>
</evidence>
<proteinExistence type="predicted"/>
<dbReference type="AlphaFoldDB" id="A0A4W5LEV9"/>
<dbReference type="InterPro" id="IPR050726">
    <property type="entry name" value="mGluR"/>
</dbReference>
<dbReference type="FunFam" id="3.40.50.2300:FF:000145">
    <property type="entry name" value="Glutamate receptor, metabotropic"/>
    <property type="match status" value="1"/>
</dbReference>
<dbReference type="GeneTree" id="ENSGT01030000234648"/>
<evidence type="ECO:0000259" key="6">
    <source>
        <dbReference type="Pfam" id="PF01094"/>
    </source>
</evidence>
<dbReference type="GO" id="GO:0016020">
    <property type="term" value="C:membrane"/>
    <property type="evidence" value="ECO:0007669"/>
    <property type="project" value="UniProtKB-SubCell"/>
</dbReference>
<dbReference type="Proteomes" id="UP000314982">
    <property type="component" value="Unassembled WGS sequence"/>
</dbReference>
<dbReference type="Gene3D" id="3.40.50.2300">
    <property type="match status" value="1"/>
</dbReference>
<dbReference type="SUPFAM" id="SSF53822">
    <property type="entry name" value="Periplasmic binding protein-like I"/>
    <property type="match status" value="1"/>
</dbReference>
<evidence type="ECO:0000256" key="1">
    <source>
        <dbReference type="ARBA" id="ARBA00004370"/>
    </source>
</evidence>
<evidence type="ECO:0000313" key="7">
    <source>
        <dbReference type="Ensembl" id="ENSHHUP00000024075.1"/>
    </source>
</evidence>
<evidence type="ECO:0000256" key="4">
    <source>
        <dbReference type="ARBA" id="ARBA00023136"/>
    </source>
</evidence>
<keyword evidence="8" id="KW-1185">Reference proteome</keyword>
<evidence type="ECO:0000313" key="8">
    <source>
        <dbReference type="Proteomes" id="UP000314982"/>
    </source>
</evidence>
<keyword evidence="2" id="KW-0812">Transmembrane</keyword>
<dbReference type="GO" id="GO:0007186">
    <property type="term" value="P:G protein-coupled receptor signaling pathway"/>
    <property type="evidence" value="ECO:0007669"/>
    <property type="project" value="InterPro"/>
</dbReference>
<evidence type="ECO:0000256" key="5">
    <source>
        <dbReference type="ARBA" id="ARBA00023180"/>
    </source>
</evidence>
<feature type="domain" description="Receptor ligand binding region" evidence="6">
    <location>
        <begin position="13"/>
        <end position="105"/>
    </location>
</feature>
<dbReference type="Pfam" id="PF01094">
    <property type="entry name" value="ANF_receptor"/>
    <property type="match status" value="1"/>
</dbReference>
<keyword evidence="4" id="KW-0472">Membrane</keyword>
<dbReference type="PRINTS" id="PR00593">
    <property type="entry name" value="MTABOTROPICR"/>
</dbReference>
<keyword evidence="3" id="KW-1133">Transmembrane helix</keyword>
<dbReference type="STRING" id="62062.ENSHHUP00000024075"/>
<keyword evidence="5" id="KW-0325">Glycoprotein</keyword>
<name>A0A4W5LEV9_9TELE</name>
<accession>A0A4W5LEV9</accession>
<dbReference type="InterPro" id="IPR001828">
    <property type="entry name" value="ANF_lig-bd_rcpt"/>
</dbReference>
<protein>
    <recommendedName>
        <fullName evidence="6">Receptor ligand binding region domain-containing protein</fullName>
    </recommendedName>
</protein>
<reference evidence="8" key="1">
    <citation type="submission" date="2018-06" db="EMBL/GenBank/DDBJ databases">
        <title>Genome assembly of Danube salmon.</title>
        <authorList>
            <person name="Macqueen D.J."/>
            <person name="Gundappa M.K."/>
        </authorList>
    </citation>
    <scope>NUCLEOTIDE SEQUENCE [LARGE SCALE GENOMIC DNA]</scope>
</reference>
<reference evidence="7" key="2">
    <citation type="submission" date="2025-08" db="UniProtKB">
        <authorList>
            <consortium name="Ensembl"/>
        </authorList>
    </citation>
    <scope>IDENTIFICATION</scope>
</reference>
<reference evidence="7" key="3">
    <citation type="submission" date="2025-09" db="UniProtKB">
        <authorList>
            <consortium name="Ensembl"/>
        </authorList>
    </citation>
    <scope>IDENTIFICATION</scope>
</reference>
<dbReference type="InterPro" id="IPR028082">
    <property type="entry name" value="Peripla_BP_I"/>
</dbReference>
<dbReference type="PANTHER" id="PTHR24060">
    <property type="entry name" value="METABOTROPIC GLUTAMATE RECEPTOR"/>
    <property type="match status" value="1"/>
</dbReference>
<dbReference type="InterPro" id="IPR000162">
    <property type="entry name" value="GPCR_3_mtglu_rcpt"/>
</dbReference>
<sequence length="139" mass="15348">PEAHTFFPLSTSGGICIAQSLKIPHSHKQENFDKIIKLLLDTRYARAVILFASDEDIRGILNASKRADQVGHFLWIGSDSWGAKNSPVHQLEEAAVGAVTILPKRAFIPGRLCLQTFSGEGGEKKSDLLSIFCRLQYIL</sequence>
<comment type="subcellular location">
    <subcellularLocation>
        <location evidence="1">Membrane</location>
    </subcellularLocation>
</comment>
<organism evidence="7 8">
    <name type="scientific">Hucho hucho</name>
    <name type="common">huchen</name>
    <dbReference type="NCBI Taxonomy" id="62062"/>
    <lineage>
        <taxon>Eukaryota</taxon>
        <taxon>Metazoa</taxon>
        <taxon>Chordata</taxon>
        <taxon>Craniata</taxon>
        <taxon>Vertebrata</taxon>
        <taxon>Euteleostomi</taxon>
        <taxon>Actinopterygii</taxon>
        <taxon>Neopterygii</taxon>
        <taxon>Teleostei</taxon>
        <taxon>Protacanthopterygii</taxon>
        <taxon>Salmoniformes</taxon>
        <taxon>Salmonidae</taxon>
        <taxon>Salmoninae</taxon>
        <taxon>Hucho</taxon>
    </lineage>
</organism>
<evidence type="ECO:0000256" key="2">
    <source>
        <dbReference type="ARBA" id="ARBA00022692"/>
    </source>
</evidence>
<dbReference type="Ensembl" id="ENSHHUT00000024978.1">
    <property type="protein sequence ID" value="ENSHHUP00000024075.1"/>
    <property type="gene ID" value="ENSHHUG00000015105.1"/>
</dbReference>